<protein>
    <submittedName>
        <fullName evidence="1">Uncharacterized protein</fullName>
    </submittedName>
</protein>
<evidence type="ECO:0000313" key="1">
    <source>
        <dbReference type="EMBL" id="QDS97313.1"/>
    </source>
</evidence>
<keyword evidence="2" id="KW-1185">Reference proteome</keyword>
<sequence length="36" mass="3982">MNSVVGLWPFVGPQSGAYFARELVQYGDRVPREVVG</sequence>
<evidence type="ECO:0000313" key="2">
    <source>
        <dbReference type="Proteomes" id="UP000319852"/>
    </source>
</evidence>
<reference evidence="1 2" key="1">
    <citation type="submission" date="2019-02" db="EMBL/GenBank/DDBJ databases">
        <title>Deep-cultivation of Planctomycetes and their phenomic and genomic characterization uncovers novel biology.</title>
        <authorList>
            <person name="Wiegand S."/>
            <person name="Jogler M."/>
            <person name="Boedeker C."/>
            <person name="Pinto D."/>
            <person name="Vollmers J."/>
            <person name="Rivas-Marin E."/>
            <person name="Kohn T."/>
            <person name="Peeters S.H."/>
            <person name="Heuer A."/>
            <person name="Rast P."/>
            <person name="Oberbeckmann S."/>
            <person name="Bunk B."/>
            <person name="Jeske O."/>
            <person name="Meyerdierks A."/>
            <person name="Storesund J.E."/>
            <person name="Kallscheuer N."/>
            <person name="Luecker S."/>
            <person name="Lage O.M."/>
            <person name="Pohl T."/>
            <person name="Merkel B.J."/>
            <person name="Hornburger P."/>
            <person name="Mueller R.-W."/>
            <person name="Bruemmer F."/>
            <person name="Labrenz M."/>
            <person name="Spormann A.M."/>
            <person name="Op den Camp H."/>
            <person name="Overmann J."/>
            <person name="Amann R."/>
            <person name="Jetten M.S.M."/>
            <person name="Mascher T."/>
            <person name="Medema M.H."/>
            <person name="Devos D.P."/>
            <person name="Kaster A.-K."/>
            <person name="Ovreas L."/>
            <person name="Rohde M."/>
            <person name="Galperin M.Y."/>
            <person name="Jogler C."/>
        </authorList>
    </citation>
    <scope>NUCLEOTIDE SEQUENCE [LARGE SCALE GENOMIC DNA]</scope>
    <source>
        <strain evidence="1 2">HG15A2</strain>
    </source>
</reference>
<gene>
    <name evidence="1" type="ORF">HG15A2_05740</name>
</gene>
<dbReference type="KEGG" id="amob:HG15A2_05740"/>
<dbReference type="EMBL" id="CP036263">
    <property type="protein sequence ID" value="QDS97313.1"/>
    <property type="molecule type" value="Genomic_DNA"/>
</dbReference>
<name>A0A517MR03_9BACT</name>
<accession>A0A517MR03</accession>
<organism evidence="1 2">
    <name type="scientific">Adhaeretor mobilis</name>
    <dbReference type="NCBI Taxonomy" id="1930276"/>
    <lineage>
        <taxon>Bacteria</taxon>
        <taxon>Pseudomonadati</taxon>
        <taxon>Planctomycetota</taxon>
        <taxon>Planctomycetia</taxon>
        <taxon>Pirellulales</taxon>
        <taxon>Lacipirellulaceae</taxon>
        <taxon>Adhaeretor</taxon>
    </lineage>
</organism>
<dbReference type="AlphaFoldDB" id="A0A517MR03"/>
<proteinExistence type="predicted"/>
<dbReference type="Proteomes" id="UP000319852">
    <property type="component" value="Chromosome"/>
</dbReference>